<reference evidence="1" key="1">
    <citation type="submission" date="2022-06" db="EMBL/GenBank/DDBJ databases">
        <title>Fusarium solani species complex genomes reveal bases of compartmentalisation and animal pathogenesis.</title>
        <authorList>
            <person name="Tsai I.J."/>
        </authorList>
    </citation>
    <scope>NUCLEOTIDE SEQUENCE</scope>
    <source>
        <strain evidence="1">Fu6.1</strain>
    </source>
</reference>
<organism evidence="1 2">
    <name type="scientific">Fusarium keratoplasticum</name>
    <dbReference type="NCBI Taxonomy" id="1328300"/>
    <lineage>
        <taxon>Eukaryota</taxon>
        <taxon>Fungi</taxon>
        <taxon>Dikarya</taxon>
        <taxon>Ascomycota</taxon>
        <taxon>Pezizomycotina</taxon>
        <taxon>Sordariomycetes</taxon>
        <taxon>Hypocreomycetidae</taxon>
        <taxon>Hypocreales</taxon>
        <taxon>Nectriaceae</taxon>
        <taxon>Fusarium</taxon>
        <taxon>Fusarium solani species complex</taxon>
    </lineage>
</organism>
<comment type="caution">
    <text evidence="1">The sequence shown here is derived from an EMBL/GenBank/DDBJ whole genome shotgun (WGS) entry which is preliminary data.</text>
</comment>
<evidence type="ECO:0000313" key="1">
    <source>
        <dbReference type="EMBL" id="KAI8666385.1"/>
    </source>
</evidence>
<dbReference type="Proteomes" id="UP001065298">
    <property type="component" value="Chromosome 6"/>
</dbReference>
<accession>A0ACC0QSU4</accession>
<protein>
    <submittedName>
        <fullName evidence="1">NmrA domain-containing protein</fullName>
    </submittedName>
</protein>
<keyword evidence="2" id="KW-1185">Reference proteome</keyword>
<sequence length="313" mass="34048">MVVVAVAGGSGGVSKTIVNQLELSKGHTIFVLSRTALENQTPSTARFIKVDYNDTALLSRCLGENEVEAVISTINLQDEAASNAQLSLIEAAGASKTTKRFIPSEFAFVNSPDGAEDEPSVRFAIKSVDALRSSSLEFTRFANGFFMDYWGLPHISSNLWAYTWAIDIANKRAAIPGTGDDVLSLTYSVDVAKFVVRTLESSDKWPETSILSGTDITFNQLLAIAERIRGCKFDTTYDSLEALERNEATLLQVGYGGGGGASEDEAKQMVSLFGRMTISGSFRLPDENRINDKFPGLRPMTAEEILTMAWAEK</sequence>
<dbReference type="EMBL" id="CM046508">
    <property type="protein sequence ID" value="KAI8666385.1"/>
    <property type="molecule type" value="Genomic_DNA"/>
</dbReference>
<evidence type="ECO:0000313" key="2">
    <source>
        <dbReference type="Proteomes" id="UP001065298"/>
    </source>
</evidence>
<name>A0ACC0QSU4_9HYPO</name>
<proteinExistence type="predicted"/>
<gene>
    <name evidence="1" type="ORF">NCS57_00863000</name>
</gene>